<organism evidence="1 2">
    <name type="scientific">Acaulospora colombiana</name>
    <dbReference type="NCBI Taxonomy" id="27376"/>
    <lineage>
        <taxon>Eukaryota</taxon>
        <taxon>Fungi</taxon>
        <taxon>Fungi incertae sedis</taxon>
        <taxon>Mucoromycota</taxon>
        <taxon>Glomeromycotina</taxon>
        <taxon>Glomeromycetes</taxon>
        <taxon>Diversisporales</taxon>
        <taxon>Acaulosporaceae</taxon>
        <taxon>Acaulospora</taxon>
    </lineage>
</organism>
<evidence type="ECO:0000313" key="1">
    <source>
        <dbReference type="EMBL" id="CAG8669842.1"/>
    </source>
</evidence>
<dbReference type="EMBL" id="CAJVPT010024314">
    <property type="protein sequence ID" value="CAG8669842.1"/>
    <property type="molecule type" value="Genomic_DNA"/>
</dbReference>
<keyword evidence="2" id="KW-1185">Reference proteome</keyword>
<comment type="caution">
    <text evidence="1">The sequence shown here is derived from an EMBL/GenBank/DDBJ whole genome shotgun (WGS) entry which is preliminary data.</text>
</comment>
<protein>
    <submittedName>
        <fullName evidence="1">6510_t:CDS:1</fullName>
    </submittedName>
</protein>
<gene>
    <name evidence="1" type="ORF">ACOLOM_LOCUS8906</name>
</gene>
<dbReference type="Proteomes" id="UP000789525">
    <property type="component" value="Unassembled WGS sequence"/>
</dbReference>
<evidence type="ECO:0000313" key="2">
    <source>
        <dbReference type="Proteomes" id="UP000789525"/>
    </source>
</evidence>
<reference evidence="1" key="1">
    <citation type="submission" date="2021-06" db="EMBL/GenBank/DDBJ databases">
        <authorList>
            <person name="Kallberg Y."/>
            <person name="Tangrot J."/>
            <person name="Rosling A."/>
        </authorList>
    </citation>
    <scope>NUCLEOTIDE SEQUENCE</scope>
    <source>
        <strain evidence="1">CL356</strain>
    </source>
</reference>
<sequence length="63" mass="7350">LLTKKRACARDYLCSMFCDKNVIQVLKLQDGEDVSEKNFDRRTFFPRTNSLYIKLEGKSPESC</sequence>
<feature type="non-terminal residue" evidence="1">
    <location>
        <position position="1"/>
    </location>
</feature>
<name>A0ACA9NPB0_9GLOM</name>
<proteinExistence type="predicted"/>
<accession>A0ACA9NPB0</accession>